<dbReference type="InterPro" id="IPR001911">
    <property type="entry name" value="Ribosomal_bS21"/>
</dbReference>
<protein>
    <recommendedName>
        <fullName evidence="4 5">Small ribosomal subunit protein bS21</fullName>
    </recommendedName>
</protein>
<evidence type="ECO:0000256" key="3">
    <source>
        <dbReference type="ARBA" id="ARBA00023274"/>
    </source>
</evidence>
<dbReference type="NCBIfam" id="TIGR00030">
    <property type="entry name" value="S21p"/>
    <property type="match status" value="1"/>
</dbReference>
<dbReference type="Proteomes" id="UP000176923">
    <property type="component" value="Unassembled WGS sequence"/>
</dbReference>
<proteinExistence type="inferred from homology"/>
<dbReference type="EMBL" id="MFJL01000037">
    <property type="protein sequence ID" value="OGG13364.1"/>
    <property type="molecule type" value="Genomic_DNA"/>
</dbReference>
<dbReference type="GO" id="GO:0006412">
    <property type="term" value="P:translation"/>
    <property type="evidence" value="ECO:0007669"/>
    <property type="project" value="UniProtKB-UniRule"/>
</dbReference>
<organism evidence="6 7">
    <name type="scientific">Candidatus Gottesmanbacteria bacterium RIFCSPHIGHO2_02_FULL_39_11</name>
    <dbReference type="NCBI Taxonomy" id="1798382"/>
    <lineage>
        <taxon>Bacteria</taxon>
        <taxon>Candidatus Gottesmaniibacteriota</taxon>
    </lineage>
</organism>
<evidence type="ECO:0000256" key="2">
    <source>
        <dbReference type="ARBA" id="ARBA00022980"/>
    </source>
</evidence>
<dbReference type="Pfam" id="PF01165">
    <property type="entry name" value="Ribosomal_S21"/>
    <property type="match status" value="1"/>
</dbReference>
<dbReference type="STRING" id="1798382.A3D77_03090"/>
<comment type="similarity">
    <text evidence="1 5">Belongs to the bacterial ribosomal protein bS21 family.</text>
</comment>
<keyword evidence="2 5" id="KW-0689">Ribosomal protein</keyword>
<accession>A0A1F5ZM11</accession>
<dbReference type="GO" id="GO:0003735">
    <property type="term" value="F:structural constituent of ribosome"/>
    <property type="evidence" value="ECO:0007669"/>
    <property type="project" value="InterPro"/>
</dbReference>
<name>A0A1F5ZM11_9BACT</name>
<evidence type="ECO:0000256" key="4">
    <source>
        <dbReference type="ARBA" id="ARBA00035135"/>
    </source>
</evidence>
<dbReference type="GO" id="GO:0005840">
    <property type="term" value="C:ribosome"/>
    <property type="evidence" value="ECO:0007669"/>
    <property type="project" value="UniProtKB-KW"/>
</dbReference>
<gene>
    <name evidence="5" type="primary">rpsU</name>
    <name evidence="6" type="ORF">A3D77_03090</name>
</gene>
<keyword evidence="3 5" id="KW-0687">Ribonucleoprotein</keyword>
<dbReference type="AlphaFoldDB" id="A0A1F5ZM11"/>
<dbReference type="HAMAP" id="MF_00358">
    <property type="entry name" value="Ribosomal_bS21"/>
    <property type="match status" value="1"/>
</dbReference>
<reference evidence="6 7" key="1">
    <citation type="journal article" date="2016" name="Nat. Commun.">
        <title>Thousands of microbial genomes shed light on interconnected biogeochemical processes in an aquifer system.</title>
        <authorList>
            <person name="Anantharaman K."/>
            <person name="Brown C.T."/>
            <person name="Hug L.A."/>
            <person name="Sharon I."/>
            <person name="Castelle C.J."/>
            <person name="Probst A.J."/>
            <person name="Thomas B.C."/>
            <person name="Singh A."/>
            <person name="Wilkins M.J."/>
            <person name="Karaoz U."/>
            <person name="Brodie E.L."/>
            <person name="Williams K.H."/>
            <person name="Hubbard S.S."/>
            <person name="Banfield J.F."/>
        </authorList>
    </citation>
    <scope>NUCLEOTIDE SEQUENCE [LARGE SCALE GENOMIC DNA]</scope>
</reference>
<evidence type="ECO:0000256" key="5">
    <source>
        <dbReference type="HAMAP-Rule" id="MF_00358"/>
    </source>
</evidence>
<dbReference type="GO" id="GO:1990904">
    <property type="term" value="C:ribonucleoprotein complex"/>
    <property type="evidence" value="ECO:0007669"/>
    <property type="project" value="UniProtKB-KW"/>
</dbReference>
<evidence type="ECO:0000256" key="1">
    <source>
        <dbReference type="ARBA" id="ARBA00006640"/>
    </source>
</evidence>
<comment type="caution">
    <text evidence="6">The sequence shown here is derived from an EMBL/GenBank/DDBJ whole genome shotgun (WGS) entry which is preliminary data.</text>
</comment>
<sequence length="66" mass="8155">MVFVKAQPGDTTDSVIRKFTRKVIAEGLLLEFKEREFHQKPAEIRKEKYKEIRRRQRARRRNKRRK</sequence>
<evidence type="ECO:0000313" key="7">
    <source>
        <dbReference type="Proteomes" id="UP000176923"/>
    </source>
</evidence>
<evidence type="ECO:0000313" key="6">
    <source>
        <dbReference type="EMBL" id="OGG13364.1"/>
    </source>
</evidence>